<accession>F3QPH6</accession>
<dbReference type="Proteomes" id="UP000005546">
    <property type="component" value="Unassembled WGS sequence"/>
</dbReference>
<dbReference type="InterPro" id="IPR025738">
    <property type="entry name" value="BatD"/>
</dbReference>
<dbReference type="HOGENOM" id="CLU_016843_0_0_10"/>
<feature type="transmembrane region" description="Helical" evidence="1">
    <location>
        <begin position="461"/>
        <end position="480"/>
    </location>
</feature>
<name>F3QPH6_9BACT</name>
<proteinExistence type="predicted"/>
<gene>
    <name evidence="3" type="ORF">HMPREF9442_00063</name>
</gene>
<comment type="caution">
    <text evidence="3">The sequence shown here is derived from an EMBL/GenBank/DDBJ whole genome shotgun (WGS) entry which is preliminary data.</text>
</comment>
<dbReference type="OrthoDB" id="2079210at2"/>
<protein>
    <submittedName>
        <fullName evidence="3">BatD family protein</fullName>
    </submittedName>
</protein>
<dbReference type="Pfam" id="PF13584">
    <property type="entry name" value="BatD"/>
    <property type="match status" value="3"/>
</dbReference>
<keyword evidence="1" id="KW-0812">Transmembrane</keyword>
<organism evidence="3 4">
    <name type="scientific">Paraprevotella xylaniphila YIT 11841</name>
    <dbReference type="NCBI Taxonomy" id="762982"/>
    <lineage>
        <taxon>Bacteria</taxon>
        <taxon>Pseudomonadati</taxon>
        <taxon>Bacteroidota</taxon>
        <taxon>Bacteroidia</taxon>
        <taxon>Bacteroidales</taxon>
        <taxon>Prevotellaceae</taxon>
        <taxon>Paraprevotella</taxon>
    </lineage>
</organism>
<keyword evidence="4" id="KW-1185">Reference proteome</keyword>
<dbReference type="AlphaFoldDB" id="F3QPH6"/>
<dbReference type="PANTHER" id="PTHR40940:SF2">
    <property type="entry name" value="BATD"/>
    <property type="match status" value="1"/>
</dbReference>
<feature type="chain" id="PRO_5003300496" evidence="2">
    <location>
        <begin position="20"/>
        <end position="608"/>
    </location>
</feature>
<feature type="signal peptide" evidence="2">
    <location>
        <begin position="1"/>
        <end position="19"/>
    </location>
</feature>
<sequence>MKKYIALLWLCCLTVGIRAAVQIKAAAPDVVEEGEQFRLSFTVNTQDVSNFHLPTLKGFSVDMGPSRSSQSSFQMINGKTSQSSSVTYTYILSALKAGTYTIPAATATVNGKQYRSNTVSIEVVPGSGGGAQSRQQGSGQHGRMQMQDARAKITGKDLFITVTADKQRLYEQEAVVLTYKVYSLVNLSQLAGGMPDLEGFHTQEIELPQQKSLKMEEHNGRRYGTVVWRQYVLFPQRSGKMTIPSIKFEGIVVQQNRNIDPIDAFFNGGSTMVEVKKTIVAPSLTLQVDPLPSPRPANFSGAVGKFNISASLTPSELKTNDALTLRVTVSGSGNMKLMKTPVVKFPKDFETYDAKITDQTKVGRGGVSGNKIFDYLAVPRHPGKYTVPPVEFCYFDTDAKAYKTVKTESFDLSVAKGKGGSSGGNYTNKEDVELLASDIRYIHRGEVRLQQKGESCFATAAYWWSYAIPLLAFIVLVVVFRKQAMENANVAKMRNKKANKAAAKRLKQAAALLKANKPAEFYDEVLKALWGYVGDKLNLPAAELNKENVSEKLQAKGADTSIVQQLVETMNDCEFARYAPGDPSQTMDKIYAAATEAINKMESSIKRK</sequence>
<evidence type="ECO:0000256" key="2">
    <source>
        <dbReference type="SAM" id="SignalP"/>
    </source>
</evidence>
<evidence type="ECO:0000256" key="1">
    <source>
        <dbReference type="SAM" id="Phobius"/>
    </source>
</evidence>
<dbReference type="eggNOG" id="COG0457">
    <property type="taxonomic scope" value="Bacteria"/>
</dbReference>
<dbReference type="EMBL" id="AFBR01000001">
    <property type="protein sequence ID" value="EGG58170.1"/>
    <property type="molecule type" value="Genomic_DNA"/>
</dbReference>
<dbReference type="RefSeq" id="WP_008624006.1">
    <property type="nucleotide sequence ID" value="NZ_GL883805.1"/>
</dbReference>
<evidence type="ECO:0000313" key="3">
    <source>
        <dbReference type="EMBL" id="EGG58170.1"/>
    </source>
</evidence>
<keyword evidence="2" id="KW-0732">Signal</keyword>
<keyword evidence="1" id="KW-1133">Transmembrane helix</keyword>
<evidence type="ECO:0000313" key="4">
    <source>
        <dbReference type="Proteomes" id="UP000005546"/>
    </source>
</evidence>
<reference evidence="3 4" key="1">
    <citation type="submission" date="2011-02" db="EMBL/GenBank/DDBJ databases">
        <authorList>
            <person name="Weinstock G."/>
            <person name="Sodergren E."/>
            <person name="Clifton S."/>
            <person name="Fulton L."/>
            <person name="Fulton B."/>
            <person name="Courtney L."/>
            <person name="Fronick C."/>
            <person name="Harrison M."/>
            <person name="Strong C."/>
            <person name="Farmer C."/>
            <person name="Delahaunty K."/>
            <person name="Markovic C."/>
            <person name="Hall O."/>
            <person name="Minx P."/>
            <person name="Tomlinson C."/>
            <person name="Mitreva M."/>
            <person name="Hou S."/>
            <person name="Chen J."/>
            <person name="Wollam A."/>
            <person name="Pepin K.H."/>
            <person name="Johnson M."/>
            <person name="Bhonagiri V."/>
            <person name="Zhang X."/>
            <person name="Suruliraj S."/>
            <person name="Warren W."/>
            <person name="Chinwalla A."/>
            <person name="Mardis E.R."/>
            <person name="Wilson R.K."/>
        </authorList>
    </citation>
    <scope>NUCLEOTIDE SEQUENCE [LARGE SCALE GENOMIC DNA]</scope>
    <source>
        <strain evidence="3 4">YIT 11841</strain>
    </source>
</reference>
<dbReference type="PANTHER" id="PTHR40940">
    <property type="entry name" value="PROTEIN BATD-RELATED"/>
    <property type="match status" value="1"/>
</dbReference>
<keyword evidence="1" id="KW-0472">Membrane</keyword>
<dbReference type="STRING" id="762982.HMPREF9442_00063"/>